<comment type="caution">
    <text evidence="3">The sequence shown here is derived from an EMBL/GenBank/DDBJ whole genome shotgun (WGS) entry which is preliminary data.</text>
</comment>
<accession>A0A2A9EDV7</accession>
<evidence type="ECO:0000256" key="1">
    <source>
        <dbReference type="SAM" id="MobiDB-lite"/>
    </source>
</evidence>
<keyword evidence="2" id="KW-0472">Membrane</keyword>
<feature type="compositionally biased region" description="Basic and acidic residues" evidence="1">
    <location>
        <begin position="49"/>
        <end position="75"/>
    </location>
</feature>
<evidence type="ECO:0000313" key="3">
    <source>
        <dbReference type="EMBL" id="PFG36455.1"/>
    </source>
</evidence>
<name>A0A2A9EDV7_9MICO</name>
<dbReference type="InterPro" id="IPR011047">
    <property type="entry name" value="Quinoprotein_ADH-like_sf"/>
</dbReference>
<feature type="region of interest" description="Disordered" evidence="1">
    <location>
        <begin position="1"/>
        <end position="129"/>
    </location>
</feature>
<feature type="compositionally biased region" description="Basic and acidic residues" evidence="1">
    <location>
        <begin position="1"/>
        <end position="20"/>
    </location>
</feature>
<organism evidence="3 4">
    <name type="scientific">Flavimobilis soli</name>
    <dbReference type="NCBI Taxonomy" id="442709"/>
    <lineage>
        <taxon>Bacteria</taxon>
        <taxon>Bacillati</taxon>
        <taxon>Actinomycetota</taxon>
        <taxon>Actinomycetes</taxon>
        <taxon>Micrococcales</taxon>
        <taxon>Jonesiaceae</taxon>
        <taxon>Flavimobilis</taxon>
    </lineage>
</organism>
<keyword evidence="2" id="KW-0812">Transmembrane</keyword>
<sequence>MADGDRDKDDATQEGADRPADQPGETGLPGADPSASTRPDGPTPPPDAARPRDLWAGVPRREVSRPDGPRTDERTGAPQAGAALSASFPERAADEPRTITEPPSPALHLDTPDPAGAATPSDGADRPGRGRRTLLLVGVPVVVVALVAAFVLPKVLGDDTPQVPRLGRPTAAADVDASALLPGLVFGEDKAADLPLPPALDEPAEAPSGVDERWRLSPEDLIDIWHDAGAAGTGATKPSLVVARPAVAGAAYEANVSDVVPVVLEAYLAGGAVTQTNLLVGLDAEDGSVLWTWPFASIMPNSCQSIGRGANVACVSAGDSDDEPQFTVTVLEAADGREAATFTTSTCVPTSFLQQGTRLYWAGVSLERMEACLGGGTEHFATLTDGGFVDSYTDWLTMTPTGPLLRVPGASVMLTEDGWRGYRGRVEPGPGGLIVREITQTDADATRFDPEQGPGVSSYVSTIDGETVMWAKGASWRRLDLVPEASGPSDFTDVVGIGGNIYDPLLSSATAGDRPDHVVSTIPGVDDLSIEYGGSVPPRVTPAGVVTFATVEGGVGATTTQRWTAEAVREGVPAETHEQARSFATFVGRTTLSYEGGRESIGEHTLGQTHLAERTLVVEQEDGATDRFDFAQLYALTVEDTGADLDLGVATSPLVVVGPMIVLSDDGGLVAVS</sequence>
<dbReference type="EMBL" id="PDJH01000001">
    <property type="protein sequence ID" value="PFG36455.1"/>
    <property type="molecule type" value="Genomic_DNA"/>
</dbReference>
<evidence type="ECO:0000313" key="4">
    <source>
        <dbReference type="Proteomes" id="UP000221394"/>
    </source>
</evidence>
<dbReference type="RefSeq" id="WP_098457635.1">
    <property type="nucleotide sequence ID" value="NZ_PDJH01000001.1"/>
</dbReference>
<keyword evidence="2" id="KW-1133">Transmembrane helix</keyword>
<protein>
    <submittedName>
        <fullName evidence="3">Uncharacterized protein</fullName>
    </submittedName>
</protein>
<feature type="transmembrane region" description="Helical" evidence="2">
    <location>
        <begin position="134"/>
        <end position="152"/>
    </location>
</feature>
<gene>
    <name evidence="3" type="ORF">ATL41_1181</name>
</gene>
<dbReference type="SUPFAM" id="SSF50998">
    <property type="entry name" value="Quinoprotein alcohol dehydrogenase-like"/>
    <property type="match status" value="1"/>
</dbReference>
<evidence type="ECO:0000256" key="2">
    <source>
        <dbReference type="SAM" id="Phobius"/>
    </source>
</evidence>
<reference evidence="3 4" key="1">
    <citation type="submission" date="2017-10" db="EMBL/GenBank/DDBJ databases">
        <title>Sequencing the genomes of 1000 actinobacteria strains.</title>
        <authorList>
            <person name="Klenk H.-P."/>
        </authorList>
    </citation>
    <scope>NUCLEOTIDE SEQUENCE [LARGE SCALE GENOMIC DNA]</scope>
    <source>
        <strain evidence="3 4">DSM 21574</strain>
    </source>
</reference>
<proteinExistence type="predicted"/>
<dbReference type="Proteomes" id="UP000221394">
    <property type="component" value="Unassembled WGS sequence"/>
</dbReference>
<dbReference type="AlphaFoldDB" id="A0A2A9EDV7"/>
<dbReference type="OrthoDB" id="9759709at2"/>
<keyword evidence="4" id="KW-1185">Reference proteome</keyword>